<gene>
    <name evidence="1" type="ORF">WAE96_02680</name>
</gene>
<protein>
    <submittedName>
        <fullName evidence="1">Uncharacterized protein</fullName>
    </submittedName>
</protein>
<keyword evidence="2" id="KW-1185">Reference proteome</keyword>
<reference evidence="1 2" key="1">
    <citation type="submission" date="2023-12" db="EMBL/GenBank/DDBJ databases">
        <title>Friends and Foes: Symbiotic and Algicidal bacterial influence on Karenia brevis blooms.</title>
        <authorList>
            <person name="Fei C."/>
            <person name="Mohamed A.R."/>
            <person name="Booker A."/>
            <person name="Arshad M."/>
            <person name="Klass S."/>
            <person name="Ahn S."/>
            <person name="Gilbert P.M."/>
            <person name="Heil C.A."/>
            <person name="Martinez J.M."/>
            <person name="Amin S.A."/>
        </authorList>
    </citation>
    <scope>NUCLEOTIDE SEQUENCE [LARGE SCALE GENOMIC DNA]</scope>
    <source>
        <strain evidence="1 2">CE15</strain>
    </source>
</reference>
<dbReference type="EMBL" id="JBAWKS010000001">
    <property type="protein sequence ID" value="MEI4548611.1"/>
    <property type="molecule type" value="Genomic_DNA"/>
</dbReference>
<evidence type="ECO:0000313" key="1">
    <source>
        <dbReference type="EMBL" id="MEI4548611.1"/>
    </source>
</evidence>
<name>A0ABU8ENR9_9GAMM</name>
<evidence type="ECO:0000313" key="2">
    <source>
        <dbReference type="Proteomes" id="UP001382455"/>
    </source>
</evidence>
<comment type="caution">
    <text evidence="1">The sequence shown here is derived from an EMBL/GenBank/DDBJ whole genome shotgun (WGS) entry which is preliminary data.</text>
</comment>
<organism evidence="1 2">
    <name type="scientific">Pseudoalteromonas spongiae</name>
    <dbReference type="NCBI Taxonomy" id="298657"/>
    <lineage>
        <taxon>Bacteria</taxon>
        <taxon>Pseudomonadati</taxon>
        <taxon>Pseudomonadota</taxon>
        <taxon>Gammaproteobacteria</taxon>
        <taxon>Alteromonadales</taxon>
        <taxon>Pseudoalteromonadaceae</taxon>
        <taxon>Pseudoalteromonas</taxon>
    </lineage>
</organism>
<dbReference type="RefSeq" id="WP_336434512.1">
    <property type="nucleotide sequence ID" value="NZ_JBAWKS010000001.1"/>
</dbReference>
<sequence>MQTDSNNSLNLASLNSAIIVEQELWQAVCINCYDLVAKGVASCTNSLNYIIETALKLAQQLNLPAVLWTTNCENEQKLASLLVAINAQIKTPQQLLNR</sequence>
<proteinExistence type="predicted"/>
<dbReference type="Proteomes" id="UP001382455">
    <property type="component" value="Unassembled WGS sequence"/>
</dbReference>
<accession>A0ABU8ENR9</accession>